<proteinExistence type="predicted"/>
<dbReference type="Proteomes" id="UP001214576">
    <property type="component" value="Unassembled WGS sequence"/>
</dbReference>
<evidence type="ECO:0000313" key="1">
    <source>
        <dbReference type="EMBL" id="KAI4538352.1"/>
    </source>
</evidence>
<reference evidence="1" key="1">
    <citation type="submission" date="2022-03" db="EMBL/GenBank/DDBJ databases">
        <title>Genomic analyses of argali, domestic sheep and their hybrids provide insights into chromosomal evolution, heterosis and genetic basis of agronomic traits.</title>
        <authorList>
            <person name="Li M."/>
        </authorList>
    </citation>
    <scope>NUCLEOTIDE SEQUENCE</scope>
    <source>
        <strain evidence="1">CAU-MHL-2022a</strain>
        <tissue evidence="1">Skin</tissue>
    </source>
</reference>
<dbReference type="AlphaFoldDB" id="A0AAD4U1Z0"/>
<gene>
    <name evidence="1" type="ORF">MG293_011755</name>
</gene>
<dbReference type="EMBL" id="JAKZEL010000013">
    <property type="protein sequence ID" value="KAI4538352.1"/>
    <property type="molecule type" value="Genomic_DNA"/>
</dbReference>
<protein>
    <submittedName>
        <fullName evidence="1">Uncharacterized protein</fullName>
    </submittedName>
</protein>
<sequence length="91" mass="9657">MLAAAAGSLGDLESAAGSDPGACISVLGETWAYRSFLSGLLAMGLLRENRYKDRGEVTQLVLWAFPTCQQAAPTSAGVVWSRLNCRSTLHI</sequence>
<accession>A0AAD4U1Z0</accession>
<comment type="caution">
    <text evidence="1">The sequence shown here is derived from an EMBL/GenBank/DDBJ whole genome shotgun (WGS) entry which is preliminary data.</text>
</comment>
<name>A0AAD4U1Z0_OVIAM</name>
<organism evidence="1 2">
    <name type="scientific">Ovis ammon polii</name>
    <dbReference type="NCBI Taxonomy" id="230172"/>
    <lineage>
        <taxon>Eukaryota</taxon>
        <taxon>Metazoa</taxon>
        <taxon>Chordata</taxon>
        <taxon>Craniata</taxon>
        <taxon>Vertebrata</taxon>
        <taxon>Euteleostomi</taxon>
        <taxon>Mammalia</taxon>
        <taxon>Eutheria</taxon>
        <taxon>Laurasiatheria</taxon>
        <taxon>Artiodactyla</taxon>
        <taxon>Ruminantia</taxon>
        <taxon>Pecora</taxon>
        <taxon>Bovidae</taxon>
        <taxon>Caprinae</taxon>
        <taxon>Ovis</taxon>
    </lineage>
</organism>
<keyword evidence="2" id="KW-1185">Reference proteome</keyword>
<evidence type="ECO:0000313" key="2">
    <source>
        <dbReference type="Proteomes" id="UP001214576"/>
    </source>
</evidence>